<accession>A0ABR4ICN7</accession>
<comment type="caution">
    <text evidence="6">The sequence shown here is derived from an EMBL/GenBank/DDBJ whole genome shotgun (WGS) entry which is preliminary data.</text>
</comment>
<keyword evidence="2 5" id="KW-0812">Transmembrane</keyword>
<dbReference type="InterPro" id="IPR036259">
    <property type="entry name" value="MFS_trans_sf"/>
</dbReference>
<protein>
    <submittedName>
        <fullName evidence="6">Uncharacterized protein</fullName>
    </submittedName>
</protein>
<feature type="transmembrane region" description="Helical" evidence="5">
    <location>
        <begin position="63"/>
        <end position="82"/>
    </location>
</feature>
<evidence type="ECO:0000313" key="7">
    <source>
        <dbReference type="Proteomes" id="UP001610335"/>
    </source>
</evidence>
<keyword evidence="7" id="KW-1185">Reference proteome</keyword>
<dbReference type="SUPFAM" id="SSF103473">
    <property type="entry name" value="MFS general substrate transporter"/>
    <property type="match status" value="1"/>
</dbReference>
<proteinExistence type="predicted"/>
<feature type="transmembrane region" description="Helical" evidence="5">
    <location>
        <begin position="142"/>
        <end position="161"/>
    </location>
</feature>
<dbReference type="EMBL" id="JBFXLS010000036">
    <property type="protein sequence ID" value="KAL2825505.1"/>
    <property type="molecule type" value="Genomic_DNA"/>
</dbReference>
<feature type="transmembrane region" description="Helical" evidence="5">
    <location>
        <begin position="102"/>
        <end position="121"/>
    </location>
</feature>
<evidence type="ECO:0000313" key="6">
    <source>
        <dbReference type="EMBL" id="KAL2825505.1"/>
    </source>
</evidence>
<keyword evidence="3 5" id="KW-1133">Transmembrane helix</keyword>
<comment type="subcellular location">
    <subcellularLocation>
        <location evidence="1">Membrane</location>
        <topology evidence="1">Multi-pass membrane protein</topology>
    </subcellularLocation>
</comment>
<dbReference type="PANTHER" id="PTHR23502">
    <property type="entry name" value="MAJOR FACILITATOR SUPERFAMILY"/>
    <property type="match status" value="1"/>
</dbReference>
<dbReference type="Gene3D" id="1.20.1250.20">
    <property type="entry name" value="MFS general substrate transporter like domains"/>
    <property type="match status" value="1"/>
</dbReference>
<evidence type="ECO:0000256" key="3">
    <source>
        <dbReference type="ARBA" id="ARBA00022989"/>
    </source>
</evidence>
<evidence type="ECO:0000256" key="2">
    <source>
        <dbReference type="ARBA" id="ARBA00022692"/>
    </source>
</evidence>
<organism evidence="6 7">
    <name type="scientific">Aspergillus cavernicola</name>
    <dbReference type="NCBI Taxonomy" id="176166"/>
    <lineage>
        <taxon>Eukaryota</taxon>
        <taxon>Fungi</taxon>
        <taxon>Dikarya</taxon>
        <taxon>Ascomycota</taxon>
        <taxon>Pezizomycotina</taxon>
        <taxon>Eurotiomycetes</taxon>
        <taxon>Eurotiomycetidae</taxon>
        <taxon>Eurotiales</taxon>
        <taxon>Aspergillaceae</taxon>
        <taxon>Aspergillus</taxon>
        <taxon>Aspergillus subgen. Nidulantes</taxon>
    </lineage>
</organism>
<evidence type="ECO:0000256" key="1">
    <source>
        <dbReference type="ARBA" id="ARBA00004141"/>
    </source>
</evidence>
<name>A0ABR4ICN7_9EURO</name>
<dbReference type="PANTHER" id="PTHR23502:SF23">
    <property type="entry name" value="FLUCONAZOLE RESISTANCE PROTEIN 1"/>
    <property type="match status" value="1"/>
</dbReference>
<reference evidence="6 7" key="1">
    <citation type="submission" date="2024-07" db="EMBL/GenBank/DDBJ databases">
        <title>Section-level genome sequencing and comparative genomics of Aspergillus sections Usti and Cavernicolus.</title>
        <authorList>
            <consortium name="Lawrence Berkeley National Laboratory"/>
            <person name="Nybo J.L."/>
            <person name="Vesth T.C."/>
            <person name="Theobald S."/>
            <person name="Frisvad J.C."/>
            <person name="Larsen T.O."/>
            <person name="Kjaerboelling I."/>
            <person name="Rothschild-Mancinelli K."/>
            <person name="Lyhne E.K."/>
            <person name="Kogle M.E."/>
            <person name="Barry K."/>
            <person name="Clum A."/>
            <person name="Na H."/>
            <person name="Ledsgaard L."/>
            <person name="Lin J."/>
            <person name="Lipzen A."/>
            <person name="Kuo A."/>
            <person name="Riley R."/>
            <person name="Mondo S."/>
            <person name="LaButti K."/>
            <person name="Haridas S."/>
            <person name="Pangalinan J."/>
            <person name="Salamov A.A."/>
            <person name="Simmons B.A."/>
            <person name="Magnuson J.K."/>
            <person name="Chen J."/>
            <person name="Drula E."/>
            <person name="Henrissat B."/>
            <person name="Wiebenga A."/>
            <person name="Lubbers R.J."/>
            <person name="Gomes A.C."/>
            <person name="Makela M.R."/>
            <person name="Stajich J."/>
            <person name="Grigoriev I.V."/>
            <person name="Mortensen U.H."/>
            <person name="De vries R.P."/>
            <person name="Baker S.E."/>
            <person name="Andersen M.R."/>
        </authorList>
    </citation>
    <scope>NUCLEOTIDE SEQUENCE [LARGE SCALE GENOMIC DNA]</scope>
    <source>
        <strain evidence="6 7">CBS 600.67</strain>
    </source>
</reference>
<keyword evidence="4 5" id="KW-0472">Membrane</keyword>
<gene>
    <name evidence="6" type="ORF">BDW59DRAFT_161732</name>
</gene>
<dbReference type="Proteomes" id="UP001610335">
    <property type="component" value="Unassembled WGS sequence"/>
</dbReference>
<evidence type="ECO:0000256" key="5">
    <source>
        <dbReference type="SAM" id="Phobius"/>
    </source>
</evidence>
<sequence>MLLSLPETSSPNILLRRAQRLRKTTGNQHFVSQSEIDQRDMKLSAVLLVALIKPLEITIKDPAVLFVQIYMAIIHGIYYMFFEAFPLVYPVHHHMNLGQVGLVFLFILIACLIAVAIYSTYIYTYVTPRILTSGTGPHENKLILALATSPGPTISLFFFVFTSRASIHWIVPTIGITI</sequence>
<evidence type="ECO:0000256" key="4">
    <source>
        <dbReference type="ARBA" id="ARBA00023136"/>
    </source>
</evidence>